<protein>
    <recommendedName>
        <fullName evidence="7">TLC domain-containing protein</fullName>
    </recommendedName>
</protein>
<keyword evidence="4 5" id="KW-0472">Membrane</keyword>
<evidence type="ECO:0000256" key="2">
    <source>
        <dbReference type="ARBA" id="ARBA00022692"/>
    </source>
</evidence>
<sequence length="369" mass="41734">TTDVLTIRCPPQGFHSRALQVSAAPMADGGWFERVLATVFADTPFLKGGSADYVLAACLALCFPIVRAIMDRTVHETVACWALKVPAYKKSDDRPKELEETKTKFKESLYKAEAQAVLTFFLLLVVTHHKWAFDTRLFWSECYQLPCLAPMSLGERFIYCLELGFYLQALPILFVWETKRKDRLEVAAHHVATILLIAYSYYLNLTRVGIMVLACHELNDVFLESAKMARYARHETSTTVFFATFALSWFVSRIYVFPVYVIRSTLIDAKHYGRVFDVNIEPHYSILNGFLIFLLVLHMYWSYLIVRIIVGQLRHGEIQDVREEEEAAAAGGPAAHTRHAEEVAAKLVDQTLAGSRGNEPNVTSIPGST</sequence>
<feature type="transmembrane region" description="Helical" evidence="6">
    <location>
        <begin position="240"/>
        <end position="262"/>
    </location>
</feature>
<evidence type="ECO:0000256" key="4">
    <source>
        <dbReference type="ARBA" id="ARBA00023136"/>
    </source>
</evidence>
<keyword evidence="2 5" id="KW-0812">Transmembrane</keyword>
<dbReference type="SMART" id="SM00724">
    <property type="entry name" value="TLC"/>
    <property type="match status" value="1"/>
</dbReference>
<dbReference type="InterPro" id="IPR016439">
    <property type="entry name" value="Lag1/Lac1-like"/>
</dbReference>
<dbReference type="Pfam" id="PF03798">
    <property type="entry name" value="TRAM_LAG1_CLN8"/>
    <property type="match status" value="1"/>
</dbReference>
<evidence type="ECO:0000256" key="5">
    <source>
        <dbReference type="PROSITE-ProRule" id="PRU00205"/>
    </source>
</evidence>
<dbReference type="EMBL" id="GDKF01009353">
    <property type="protein sequence ID" value="JAT69269.1"/>
    <property type="molecule type" value="Transcribed_RNA"/>
</dbReference>
<evidence type="ECO:0000256" key="6">
    <source>
        <dbReference type="SAM" id="Phobius"/>
    </source>
</evidence>
<dbReference type="GO" id="GO:0050291">
    <property type="term" value="F:sphingosine N-acyltransferase activity"/>
    <property type="evidence" value="ECO:0007669"/>
    <property type="project" value="InterPro"/>
</dbReference>
<evidence type="ECO:0000256" key="3">
    <source>
        <dbReference type="ARBA" id="ARBA00022989"/>
    </source>
</evidence>
<organism evidence="8">
    <name type="scientific">Auxenochlorella protothecoides</name>
    <name type="common">Green microalga</name>
    <name type="synonym">Chlorella protothecoides</name>
    <dbReference type="NCBI Taxonomy" id="3075"/>
    <lineage>
        <taxon>Eukaryota</taxon>
        <taxon>Viridiplantae</taxon>
        <taxon>Chlorophyta</taxon>
        <taxon>core chlorophytes</taxon>
        <taxon>Trebouxiophyceae</taxon>
        <taxon>Chlorellales</taxon>
        <taxon>Chlorellaceae</taxon>
        <taxon>Auxenochlorella</taxon>
    </lineage>
</organism>
<evidence type="ECO:0000313" key="8">
    <source>
        <dbReference type="EMBL" id="JAT69269.1"/>
    </source>
</evidence>
<gene>
    <name evidence="8" type="ORF">g.17615</name>
</gene>
<dbReference type="PANTHER" id="PTHR12560:SF0">
    <property type="entry name" value="LD18904P"/>
    <property type="match status" value="1"/>
</dbReference>
<feature type="domain" description="TLC" evidence="7">
    <location>
        <begin position="101"/>
        <end position="314"/>
    </location>
</feature>
<evidence type="ECO:0000256" key="1">
    <source>
        <dbReference type="ARBA" id="ARBA00004141"/>
    </source>
</evidence>
<feature type="transmembrane region" description="Helical" evidence="6">
    <location>
        <begin position="156"/>
        <end position="176"/>
    </location>
</feature>
<dbReference type="PANTHER" id="PTHR12560">
    <property type="entry name" value="LONGEVITY ASSURANCE FACTOR 1 LAG1"/>
    <property type="match status" value="1"/>
</dbReference>
<name>A0A1D1ZQY1_AUXPR</name>
<evidence type="ECO:0000259" key="7">
    <source>
        <dbReference type="PROSITE" id="PS50922"/>
    </source>
</evidence>
<comment type="subcellular location">
    <subcellularLocation>
        <location evidence="1">Membrane</location>
        <topology evidence="1">Multi-pass membrane protein</topology>
    </subcellularLocation>
</comment>
<dbReference type="AlphaFoldDB" id="A0A1D1ZQY1"/>
<proteinExistence type="predicted"/>
<dbReference type="GO" id="GO:0046513">
    <property type="term" value="P:ceramide biosynthetic process"/>
    <property type="evidence" value="ECO:0007669"/>
    <property type="project" value="InterPro"/>
</dbReference>
<dbReference type="GO" id="GO:0005789">
    <property type="term" value="C:endoplasmic reticulum membrane"/>
    <property type="evidence" value="ECO:0007669"/>
    <property type="project" value="UniProtKB-SubCell"/>
</dbReference>
<accession>A0A1D1ZQY1</accession>
<reference evidence="8" key="1">
    <citation type="submission" date="2015-08" db="EMBL/GenBank/DDBJ databases">
        <authorList>
            <person name="Babu N.S."/>
            <person name="Beckwith C.J."/>
            <person name="Beseler K.G."/>
            <person name="Brison A."/>
            <person name="Carone J.V."/>
            <person name="Caskin T.P."/>
            <person name="Diamond M."/>
            <person name="Durham M.E."/>
            <person name="Foxe J.M."/>
            <person name="Go M."/>
            <person name="Henderson B.A."/>
            <person name="Jones I.B."/>
            <person name="McGettigan J.A."/>
            <person name="Micheletti S.J."/>
            <person name="Nasrallah M.E."/>
            <person name="Ortiz D."/>
            <person name="Piller C.R."/>
            <person name="Privatt S.R."/>
            <person name="Schneider S.L."/>
            <person name="Sharp S."/>
            <person name="Smith T.C."/>
            <person name="Stanton J.D."/>
            <person name="Ullery H.E."/>
            <person name="Wilson R.J."/>
            <person name="Serrano M.G."/>
            <person name="Buck G."/>
            <person name="Lee V."/>
            <person name="Wang Y."/>
            <person name="Carvalho R."/>
            <person name="Voegtly L."/>
            <person name="Shi R."/>
            <person name="Duckworth R."/>
            <person name="Johnson A."/>
            <person name="Loviza R."/>
            <person name="Walstead R."/>
            <person name="Shah Z."/>
            <person name="Kiflezghi M."/>
            <person name="Wade K."/>
            <person name="Ball S.L."/>
            <person name="Bradley K.W."/>
            <person name="Asai D.J."/>
            <person name="Bowman C.A."/>
            <person name="Russell D.A."/>
            <person name="Pope W.H."/>
            <person name="Jacobs-Sera D."/>
            <person name="Hendrix R.W."/>
            <person name="Hatfull G.F."/>
        </authorList>
    </citation>
    <scope>NUCLEOTIDE SEQUENCE</scope>
</reference>
<feature type="non-terminal residue" evidence="8">
    <location>
        <position position="1"/>
    </location>
</feature>
<dbReference type="InterPro" id="IPR006634">
    <property type="entry name" value="TLC-dom"/>
</dbReference>
<dbReference type="PROSITE" id="PS50922">
    <property type="entry name" value="TLC"/>
    <property type="match status" value="1"/>
</dbReference>
<keyword evidence="3 6" id="KW-1133">Transmembrane helix</keyword>
<feature type="transmembrane region" description="Helical" evidence="6">
    <location>
        <begin position="282"/>
        <end position="306"/>
    </location>
</feature>